<reference evidence="5" key="1">
    <citation type="submission" date="2021-01" db="EMBL/GenBank/DDBJ databases">
        <title>Phytophthora aleatoria, a newly-described species from Pinus radiata is distinct from Phytophthora cactorum isolates based on comparative genomics.</title>
        <authorList>
            <person name="Mcdougal R."/>
            <person name="Panda P."/>
            <person name="Williams N."/>
            <person name="Studholme D.J."/>
        </authorList>
    </citation>
    <scope>NUCLEOTIDE SEQUENCE</scope>
    <source>
        <strain evidence="5">NZFS 4037</strain>
    </source>
</reference>
<dbReference type="GO" id="GO:0071555">
    <property type="term" value="P:cell wall organization"/>
    <property type="evidence" value="ECO:0007669"/>
    <property type="project" value="UniProtKB-KW"/>
</dbReference>
<evidence type="ECO:0000256" key="1">
    <source>
        <dbReference type="ARBA" id="ARBA00004370"/>
    </source>
</evidence>
<dbReference type="Proteomes" id="UP000709295">
    <property type="component" value="Unassembled WGS sequence"/>
</dbReference>
<keyword evidence="6" id="KW-1185">Reference proteome</keyword>
<comment type="subcellular location">
    <subcellularLocation>
        <location evidence="1">Membrane</location>
    </subcellularLocation>
</comment>
<keyword evidence="3" id="KW-0325">Glycoprotein</keyword>
<evidence type="ECO:0000256" key="3">
    <source>
        <dbReference type="ARBA" id="ARBA00023180"/>
    </source>
</evidence>
<dbReference type="InterPro" id="IPR005629">
    <property type="entry name" value="Skn1/Kre6/Sbg1"/>
</dbReference>
<dbReference type="PANTHER" id="PTHR31361:SF1">
    <property type="entry name" value="BETA-GLUCAN SYNTHESIS-ASSOCIATED PROTEIN KRE6-RELATED"/>
    <property type="match status" value="1"/>
</dbReference>
<name>A0A8J5J1R7_9STRA</name>
<sequence length="424" mass="46913">MSMLSSNSSYSNKSGILPWVDPSTPDSAQSLETTTYGQHWKKTDGVNSALEVYSTNMTGMECDDDNNCYFYINTTDESIAKTVWSDYISPPGFEAVYFYYRSGMVQSWNKFCFQGGMIEVRAQLPGAVTNESGNPGVSTGSTTVRAANIDYYPTWPGIWLMGNLGRAIFSASTSRMWPFTYIECNETTFDSQNQRISACNDTPGYDCTTEGANQADVPTAYYFNLQDDIQAFAMVNASIAEGITDKACTMETCPGSYDPSADLGYMNTALVTQQPSAPPLLDRLVLRQNSLTRILWEIEGQPIFEVTADVLTNPPQNSAQMNPKKIMIEEPMYIIFNVALSTNNAICDSFPMYLKIDYVRLYQDTSDNTDMAIGCDPDTHPTKQFIKDNIDDYIDDDNPDTAVSGMAFCDSNTDCTISTTGTVT</sequence>
<dbReference type="GO" id="GO:0005789">
    <property type="term" value="C:endoplasmic reticulum membrane"/>
    <property type="evidence" value="ECO:0007669"/>
    <property type="project" value="TreeGrafter"/>
</dbReference>
<organism evidence="5 6">
    <name type="scientific">Phytophthora aleatoria</name>
    <dbReference type="NCBI Taxonomy" id="2496075"/>
    <lineage>
        <taxon>Eukaryota</taxon>
        <taxon>Sar</taxon>
        <taxon>Stramenopiles</taxon>
        <taxon>Oomycota</taxon>
        <taxon>Peronosporomycetes</taxon>
        <taxon>Peronosporales</taxon>
        <taxon>Peronosporaceae</taxon>
        <taxon>Phytophthora</taxon>
    </lineage>
</organism>
<evidence type="ECO:0000256" key="4">
    <source>
        <dbReference type="ARBA" id="ARBA00023316"/>
    </source>
</evidence>
<proteinExistence type="predicted"/>
<dbReference type="GO" id="GO:0005886">
    <property type="term" value="C:plasma membrane"/>
    <property type="evidence" value="ECO:0007669"/>
    <property type="project" value="TreeGrafter"/>
</dbReference>
<protein>
    <recommendedName>
        <fullName evidence="7">GH16 domain-containing protein</fullName>
    </recommendedName>
</protein>
<evidence type="ECO:0000256" key="2">
    <source>
        <dbReference type="ARBA" id="ARBA00023136"/>
    </source>
</evidence>
<keyword evidence="4" id="KW-0961">Cell wall biogenesis/degradation</keyword>
<dbReference type="GO" id="GO:0015926">
    <property type="term" value="F:glucosidase activity"/>
    <property type="evidence" value="ECO:0007669"/>
    <property type="project" value="TreeGrafter"/>
</dbReference>
<dbReference type="AlphaFoldDB" id="A0A8J5J1R7"/>
<gene>
    <name evidence="5" type="ORF">JG688_00004599</name>
</gene>
<dbReference type="GO" id="GO:0006078">
    <property type="term" value="P:(1-&gt;6)-beta-D-glucan biosynthetic process"/>
    <property type="evidence" value="ECO:0007669"/>
    <property type="project" value="TreeGrafter"/>
</dbReference>
<dbReference type="PANTHER" id="PTHR31361">
    <property type="entry name" value="BETA-GLUCAN SYNTHESIS-ASSOCIATED PROTEIN KRE6-RELATED"/>
    <property type="match status" value="1"/>
</dbReference>
<evidence type="ECO:0000313" key="6">
    <source>
        <dbReference type="Proteomes" id="UP000709295"/>
    </source>
</evidence>
<evidence type="ECO:0000313" key="5">
    <source>
        <dbReference type="EMBL" id="KAG6971053.1"/>
    </source>
</evidence>
<keyword evidence="2" id="KW-0472">Membrane</keyword>
<comment type="caution">
    <text evidence="5">The sequence shown here is derived from an EMBL/GenBank/DDBJ whole genome shotgun (WGS) entry which is preliminary data.</text>
</comment>
<dbReference type="EMBL" id="JAENGY010000166">
    <property type="protein sequence ID" value="KAG6971053.1"/>
    <property type="molecule type" value="Genomic_DNA"/>
</dbReference>
<evidence type="ECO:0008006" key="7">
    <source>
        <dbReference type="Google" id="ProtNLM"/>
    </source>
</evidence>
<accession>A0A8J5J1R7</accession>
<dbReference type="Pfam" id="PF03935">
    <property type="entry name" value="SKN1_KRE6_Sbg1"/>
    <property type="match status" value="3"/>
</dbReference>